<feature type="transmembrane region" description="Helical" evidence="1">
    <location>
        <begin position="44"/>
        <end position="66"/>
    </location>
</feature>
<dbReference type="EMBL" id="OZ021737">
    <property type="protein sequence ID" value="CAK9317557.1"/>
    <property type="molecule type" value="Genomic_DNA"/>
</dbReference>
<keyword evidence="1" id="KW-1133">Transmembrane helix</keyword>
<keyword evidence="1" id="KW-0472">Membrane</keyword>
<gene>
    <name evidence="2" type="ORF">CITCOLO1_LOCUS9462</name>
</gene>
<keyword evidence="1" id="KW-0812">Transmembrane</keyword>
<organism evidence="2 3">
    <name type="scientific">Citrullus colocynthis</name>
    <name type="common">colocynth</name>
    <dbReference type="NCBI Taxonomy" id="252529"/>
    <lineage>
        <taxon>Eukaryota</taxon>
        <taxon>Viridiplantae</taxon>
        <taxon>Streptophyta</taxon>
        <taxon>Embryophyta</taxon>
        <taxon>Tracheophyta</taxon>
        <taxon>Spermatophyta</taxon>
        <taxon>Magnoliopsida</taxon>
        <taxon>eudicotyledons</taxon>
        <taxon>Gunneridae</taxon>
        <taxon>Pentapetalae</taxon>
        <taxon>rosids</taxon>
        <taxon>fabids</taxon>
        <taxon>Cucurbitales</taxon>
        <taxon>Cucurbitaceae</taxon>
        <taxon>Benincaseae</taxon>
        <taxon>Citrullus</taxon>
    </lineage>
</organism>
<reference evidence="2 3" key="1">
    <citation type="submission" date="2024-03" db="EMBL/GenBank/DDBJ databases">
        <authorList>
            <person name="Gkanogiannis A."/>
            <person name="Becerra Lopez-Lavalle L."/>
        </authorList>
    </citation>
    <scope>NUCLEOTIDE SEQUENCE [LARGE SCALE GENOMIC DNA]</scope>
</reference>
<accession>A0ABP0YG14</accession>
<dbReference type="PANTHER" id="PTHR35755">
    <property type="entry name" value="PROTEIN, PUTATIVE-RELATED"/>
    <property type="match status" value="1"/>
</dbReference>
<keyword evidence="3" id="KW-1185">Reference proteome</keyword>
<proteinExistence type="predicted"/>
<evidence type="ECO:0000313" key="2">
    <source>
        <dbReference type="EMBL" id="CAK9317557.1"/>
    </source>
</evidence>
<evidence type="ECO:0000256" key="1">
    <source>
        <dbReference type="SAM" id="Phobius"/>
    </source>
</evidence>
<name>A0ABP0YG14_9ROSI</name>
<sequence>MWLYFLFRASKSSEYELFVCKPGGIVDRSPSAMANQQQVDSRPWILDVVPFIVVILIAAHVLALVLKSQLKPPLFHSIAQPVQVRNSSFDLGGFVLGVLDLQISDG</sequence>
<dbReference type="PANTHER" id="PTHR35755:SF3">
    <property type="entry name" value="EXPRESSED PROTEIN"/>
    <property type="match status" value="1"/>
</dbReference>
<evidence type="ECO:0000313" key="3">
    <source>
        <dbReference type="Proteomes" id="UP001642487"/>
    </source>
</evidence>
<dbReference type="Proteomes" id="UP001642487">
    <property type="component" value="Chromosome 3"/>
</dbReference>
<protein>
    <submittedName>
        <fullName evidence="2">Uncharacterized protein</fullName>
    </submittedName>
</protein>